<dbReference type="SUPFAM" id="SSF52833">
    <property type="entry name" value="Thioredoxin-like"/>
    <property type="match status" value="1"/>
</dbReference>
<organism evidence="1 2">
    <name type="scientific">Longimonas halophila</name>
    <dbReference type="NCBI Taxonomy" id="1469170"/>
    <lineage>
        <taxon>Bacteria</taxon>
        <taxon>Pseudomonadati</taxon>
        <taxon>Rhodothermota</taxon>
        <taxon>Rhodothermia</taxon>
        <taxon>Rhodothermales</taxon>
        <taxon>Salisaetaceae</taxon>
        <taxon>Longimonas</taxon>
    </lineage>
</organism>
<dbReference type="InterPro" id="IPR036249">
    <property type="entry name" value="Thioredoxin-like_sf"/>
</dbReference>
<dbReference type="Pfam" id="PF04214">
    <property type="entry name" value="DUF411"/>
    <property type="match status" value="1"/>
</dbReference>
<evidence type="ECO:0000313" key="1">
    <source>
        <dbReference type="EMBL" id="PEN05217.1"/>
    </source>
</evidence>
<sequence length="170" mass="17609">MFSNLSIGATLKSLGVGVALAVALLFGLSQTGVISGTIPGFGTPLPTITVYQSPTCGCCGKWVQHLEAEGFTVASEMRQDMRAVKQQAGVPQQLSSCHTAIVDDYVIEGHVPADDIKALLSNAPDGIQGLTVPGMPVGSPGMEQGNRLDPYDVLAFTSEGGTRVVASYGQ</sequence>
<dbReference type="InterPro" id="IPR007332">
    <property type="entry name" value="DUF411"/>
</dbReference>
<dbReference type="AlphaFoldDB" id="A0A2H3NLC4"/>
<dbReference type="Proteomes" id="UP000221024">
    <property type="component" value="Unassembled WGS sequence"/>
</dbReference>
<evidence type="ECO:0000313" key="2">
    <source>
        <dbReference type="Proteomes" id="UP000221024"/>
    </source>
</evidence>
<name>A0A2H3NLC4_9BACT</name>
<comment type="caution">
    <text evidence="1">The sequence shown here is derived from an EMBL/GenBank/DDBJ whole genome shotgun (WGS) entry which is preliminary data.</text>
</comment>
<gene>
    <name evidence="1" type="ORF">CRI93_13475</name>
</gene>
<accession>A0A2H3NLC4</accession>
<reference evidence="1 2" key="1">
    <citation type="submission" date="2017-10" db="EMBL/GenBank/DDBJ databases">
        <title>Draft genome of Longimonas halophila.</title>
        <authorList>
            <person name="Goh K.M."/>
            <person name="Shamsir M.S."/>
            <person name="Lim S.W."/>
        </authorList>
    </citation>
    <scope>NUCLEOTIDE SEQUENCE [LARGE SCALE GENOMIC DNA]</scope>
    <source>
        <strain evidence="1 2">KCTC 42399</strain>
    </source>
</reference>
<dbReference type="EMBL" id="PDEP01000015">
    <property type="protein sequence ID" value="PEN05217.1"/>
    <property type="molecule type" value="Genomic_DNA"/>
</dbReference>
<dbReference type="OrthoDB" id="14727at2"/>
<dbReference type="RefSeq" id="WP_098063167.1">
    <property type="nucleotide sequence ID" value="NZ_PDEP01000015.1"/>
</dbReference>
<protein>
    <submittedName>
        <fullName evidence="1">CopG family transcriptional regulator</fullName>
    </submittedName>
</protein>
<keyword evidence="2" id="KW-1185">Reference proteome</keyword>
<proteinExistence type="predicted"/>